<evidence type="ECO:0000259" key="2">
    <source>
        <dbReference type="Pfam" id="PF01648"/>
    </source>
</evidence>
<dbReference type="GO" id="GO:0008897">
    <property type="term" value="F:holo-[acyl-carrier-protein] synthase activity"/>
    <property type="evidence" value="ECO:0007669"/>
    <property type="project" value="InterPro"/>
</dbReference>
<protein>
    <recommendedName>
        <fullName evidence="2">4'-phosphopantetheinyl transferase domain-containing protein</fullName>
    </recommendedName>
</protein>
<dbReference type="EMBL" id="VSSQ01119511">
    <property type="protein sequence ID" value="MPN52926.1"/>
    <property type="molecule type" value="Genomic_DNA"/>
</dbReference>
<organism evidence="3">
    <name type="scientific">bioreactor metagenome</name>
    <dbReference type="NCBI Taxonomy" id="1076179"/>
    <lineage>
        <taxon>unclassified sequences</taxon>
        <taxon>metagenomes</taxon>
        <taxon>ecological metagenomes</taxon>
    </lineage>
</organism>
<accession>A0A645IPE3</accession>
<gene>
    <name evidence="3" type="ORF">SDC9_200589</name>
</gene>
<sequence length="151" mass="17238">MNILTGKNVIINYDENQKPFLSDASWKISVSHSCGYIAVITHPEAEVGIDIEGRTAKVSKVYKRFLNEEEQAYFVHDEDTGLLEIAWSAKEALYKIIGKTALDFARQLHLYPFISEESGSIKAAQTTDFKLFTLQYIQNDKFTMVYCIDKN</sequence>
<dbReference type="AlphaFoldDB" id="A0A645IPE3"/>
<feature type="domain" description="4'-phosphopantetheinyl transferase" evidence="2">
    <location>
        <begin position="47"/>
        <end position="136"/>
    </location>
</feature>
<evidence type="ECO:0000313" key="3">
    <source>
        <dbReference type="EMBL" id="MPN52926.1"/>
    </source>
</evidence>
<proteinExistence type="predicted"/>
<dbReference type="Gene3D" id="3.90.470.20">
    <property type="entry name" value="4'-phosphopantetheinyl transferase domain"/>
    <property type="match status" value="2"/>
</dbReference>
<dbReference type="InterPro" id="IPR037143">
    <property type="entry name" value="4-PPantetheinyl_Trfase_dom_sf"/>
</dbReference>
<dbReference type="InterPro" id="IPR008278">
    <property type="entry name" value="4-PPantetheinyl_Trfase_dom"/>
</dbReference>
<reference evidence="3" key="1">
    <citation type="submission" date="2019-08" db="EMBL/GenBank/DDBJ databases">
        <authorList>
            <person name="Kucharzyk K."/>
            <person name="Murdoch R.W."/>
            <person name="Higgins S."/>
            <person name="Loffler F."/>
        </authorList>
    </citation>
    <scope>NUCLEOTIDE SEQUENCE</scope>
</reference>
<keyword evidence="1" id="KW-0808">Transferase</keyword>
<name>A0A645IPE3_9ZZZZ</name>
<dbReference type="Pfam" id="PF01648">
    <property type="entry name" value="ACPS"/>
    <property type="match status" value="1"/>
</dbReference>
<comment type="caution">
    <text evidence="3">The sequence shown here is derived from an EMBL/GenBank/DDBJ whole genome shotgun (WGS) entry which is preliminary data.</text>
</comment>
<evidence type="ECO:0000256" key="1">
    <source>
        <dbReference type="ARBA" id="ARBA00022679"/>
    </source>
</evidence>
<dbReference type="GO" id="GO:0000287">
    <property type="term" value="F:magnesium ion binding"/>
    <property type="evidence" value="ECO:0007669"/>
    <property type="project" value="InterPro"/>
</dbReference>
<dbReference type="SUPFAM" id="SSF56214">
    <property type="entry name" value="4'-phosphopantetheinyl transferase"/>
    <property type="match status" value="2"/>
</dbReference>